<reference evidence="1 2" key="1">
    <citation type="submission" date="2019-08" db="EMBL/GenBank/DDBJ databases">
        <title>In-depth cultivation of the pig gut microbiome towards novel bacterial diversity and tailored functional studies.</title>
        <authorList>
            <person name="Wylensek D."/>
            <person name="Hitch T.C.A."/>
            <person name="Clavel T."/>
        </authorList>
    </citation>
    <scope>NUCLEOTIDE SEQUENCE [LARGE SCALE GENOMIC DNA]</scope>
    <source>
        <strain evidence="1 2">BL-389-WT-3D</strain>
    </source>
</reference>
<dbReference type="RefSeq" id="WP_154322206.1">
    <property type="nucleotide sequence ID" value="NZ_CP045695.1"/>
</dbReference>
<dbReference type="Gene3D" id="1.10.10.60">
    <property type="entry name" value="Homeodomain-like"/>
    <property type="match status" value="1"/>
</dbReference>
<name>A0A844F5Y7_CLOSV</name>
<evidence type="ECO:0000313" key="2">
    <source>
        <dbReference type="Proteomes" id="UP000462363"/>
    </source>
</evidence>
<dbReference type="AlphaFoldDB" id="A0A844F5Y7"/>
<dbReference type="EMBL" id="VUMB01000018">
    <property type="protein sequence ID" value="MSS40643.1"/>
    <property type="molecule type" value="Genomic_DNA"/>
</dbReference>
<sequence>MYAYETIEMSLNYIEQHLNEKIETEKLAKIACLSTFYYQHLFKRLVKKSSPDEYRKSIPMLNTFDKPKLSSRYVMIDENVPLIVGDIVLEIQRKTLRTTETYFGFEKPVNVAKQIPVGESTGIDVPCLYCFKSSK</sequence>
<gene>
    <name evidence="1" type="ORF">FYJ37_09840</name>
</gene>
<comment type="caution">
    <text evidence="1">The sequence shown here is derived from an EMBL/GenBank/DDBJ whole genome shotgun (WGS) entry which is preliminary data.</text>
</comment>
<protein>
    <submittedName>
        <fullName evidence="1">Helix-turn-helix transcriptional regulator</fullName>
    </submittedName>
</protein>
<proteinExistence type="predicted"/>
<dbReference type="Proteomes" id="UP000462363">
    <property type="component" value="Unassembled WGS sequence"/>
</dbReference>
<accession>A0A844F5Y7</accession>
<organism evidence="1 2">
    <name type="scientific">Clostridium scindens (strain JCM 10418 / VPI 12708)</name>
    <dbReference type="NCBI Taxonomy" id="29347"/>
    <lineage>
        <taxon>Bacteria</taxon>
        <taxon>Bacillati</taxon>
        <taxon>Bacillota</taxon>
        <taxon>Clostridia</taxon>
        <taxon>Lachnospirales</taxon>
        <taxon>Lachnospiraceae</taxon>
    </lineage>
</organism>
<evidence type="ECO:0000313" key="1">
    <source>
        <dbReference type="EMBL" id="MSS40643.1"/>
    </source>
</evidence>